<protein>
    <recommendedName>
        <fullName evidence="4">Lipoprotein</fullName>
    </recommendedName>
</protein>
<dbReference type="RefSeq" id="WP_121022504.1">
    <property type="nucleotide sequence ID" value="NZ_RCCE01000002.1"/>
</dbReference>
<keyword evidence="1" id="KW-0732">Signal</keyword>
<evidence type="ECO:0008006" key="4">
    <source>
        <dbReference type="Google" id="ProtNLM"/>
    </source>
</evidence>
<dbReference type="Proteomes" id="UP000269157">
    <property type="component" value="Unassembled WGS sequence"/>
</dbReference>
<dbReference type="PROSITE" id="PS51257">
    <property type="entry name" value="PROKAR_LIPOPROTEIN"/>
    <property type="match status" value="1"/>
</dbReference>
<evidence type="ECO:0000313" key="2">
    <source>
        <dbReference type="EMBL" id="RLJ58937.1"/>
    </source>
</evidence>
<evidence type="ECO:0000313" key="3">
    <source>
        <dbReference type="Proteomes" id="UP000269157"/>
    </source>
</evidence>
<keyword evidence="3" id="KW-1185">Reference proteome</keyword>
<comment type="caution">
    <text evidence="2">The sequence shown here is derived from an EMBL/GenBank/DDBJ whole genome shotgun (WGS) entry which is preliminary data.</text>
</comment>
<feature type="chain" id="PRO_5019787046" description="Lipoprotein" evidence="1">
    <location>
        <begin position="21"/>
        <end position="120"/>
    </location>
</feature>
<gene>
    <name evidence="2" type="ORF">BCF46_1075</name>
</gene>
<name>A0A497WTC6_9RHOB</name>
<evidence type="ECO:0000256" key="1">
    <source>
        <dbReference type="SAM" id="SignalP"/>
    </source>
</evidence>
<reference evidence="2 3" key="1">
    <citation type="submission" date="2018-10" db="EMBL/GenBank/DDBJ databases">
        <title>Genomic Encyclopedia of Archaeal and Bacterial Type Strains, Phase II (KMG-II): from individual species to whole genera.</title>
        <authorList>
            <person name="Goeker M."/>
        </authorList>
    </citation>
    <scope>NUCLEOTIDE SEQUENCE [LARGE SCALE GENOMIC DNA]</scope>
    <source>
        <strain evidence="2 3">DSM 29466</strain>
    </source>
</reference>
<sequence>MLYLKTLLMSLPLVLLSACGEDDAENFVGRWADPRKALVLQISDIGGGNVQIETTALDFNRRLETFMVAGEVDGNVMEYGNMGSKYIYDAESDTLRRDDVVLRRAPADWNWGDDKALLGS</sequence>
<dbReference type="AlphaFoldDB" id="A0A497WTC6"/>
<accession>A0A497WTC6</accession>
<proteinExistence type="predicted"/>
<organism evidence="2 3">
    <name type="scientific">Litoreibacter meonggei</name>
    <dbReference type="NCBI Taxonomy" id="1049199"/>
    <lineage>
        <taxon>Bacteria</taxon>
        <taxon>Pseudomonadati</taxon>
        <taxon>Pseudomonadota</taxon>
        <taxon>Alphaproteobacteria</taxon>
        <taxon>Rhodobacterales</taxon>
        <taxon>Roseobacteraceae</taxon>
        <taxon>Litoreibacter</taxon>
    </lineage>
</organism>
<feature type="signal peptide" evidence="1">
    <location>
        <begin position="1"/>
        <end position="20"/>
    </location>
</feature>
<dbReference type="EMBL" id="RCCE01000002">
    <property type="protein sequence ID" value="RLJ58937.1"/>
    <property type="molecule type" value="Genomic_DNA"/>
</dbReference>